<feature type="non-terminal residue" evidence="1">
    <location>
        <position position="39"/>
    </location>
</feature>
<gene>
    <name evidence="1" type="ORF">S03H2_11841</name>
</gene>
<protein>
    <submittedName>
        <fullName evidence="1">Uncharacterized protein</fullName>
    </submittedName>
</protein>
<accession>X1FHE1</accession>
<evidence type="ECO:0000313" key="1">
    <source>
        <dbReference type="EMBL" id="GAH44377.1"/>
    </source>
</evidence>
<dbReference type="EMBL" id="BARU01006028">
    <property type="protein sequence ID" value="GAH44377.1"/>
    <property type="molecule type" value="Genomic_DNA"/>
</dbReference>
<sequence length="39" mass="4471">MRKFFISLIFINIVLLISCSSQQPKLGEEHTNIILLVPD</sequence>
<dbReference type="PROSITE" id="PS51257">
    <property type="entry name" value="PROKAR_LIPOPROTEIN"/>
    <property type="match status" value="1"/>
</dbReference>
<dbReference type="AlphaFoldDB" id="X1FHE1"/>
<reference evidence="1" key="1">
    <citation type="journal article" date="2014" name="Front. Microbiol.">
        <title>High frequency of phylogenetically diverse reductive dehalogenase-homologous genes in deep subseafloor sedimentary metagenomes.</title>
        <authorList>
            <person name="Kawai M."/>
            <person name="Futagami T."/>
            <person name="Toyoda A."/>
            <person name="Takaki Y."/>
            <person name="Nishi S."/>
            <person name="Hori S."/>
            <person name="Arai W."/>
            <person name="Tsubouchi T."/>
            <person name="Morono Y."/>
            <person name="Uchiyama I."/>
            <person name="Ito T."/>
            <person name="Fujiyama A."/>
            <person name="Inagaki F."/>
            <person name="Takami H."/>
        </authorList>
    </citation>
    <scope>NUCLEOTIDE SEQUENCE</scope>
    <source>
        <strain evidence="1">Expedition CK06-06</strain>
    </source>
</reference>
<organism evidence="1">
    <name type="scientific">marine sediment metagenome</name>
    <dbReference type="NCBI Taxonomy" id="412755"/>
    <lineage>
        <taxon>unclassified sequences</taxon>
        <taxon>metagenomes</taxon>
        <taxon>ecological metagenomes</taxon>
    </lineage>
</organism>
<comment type="caution">
    <text evidence="1">The sequence shown here is derived from an EMBL/GenBank/DDBJ whole genome shotgun (WGS) entry which is preliminary data.</text>
</comment>
<name>X1FHE1_9ZZZZ</name>
<proteinExistence type="predicted"/>